<dbReference type="PANTHER" id="PTHR33087:SF47">
    <property type="entry name" value="DUF4283 DOMAIN-CONTAINING PROTEIN"/>
    <property type="match status" value="1"/>
</dbReference>
<reference evidence="1" key="4">
    <citation type="submission" date="2019-03" db="UniProtKB">
        <authorList>
            <consortium name="EnsemblPlants"/>
        </authorList>
    </citation>
    <scope>IDENTIFICATION</scope>
</reference>
<dbReference type="Proteomes" id="UP000015105">
    <property type="component" value="Chromosome 3D"/>
</dbReference>
<dbReference type="AlphaFoldDB" id="A0A453FBA6"/>
<evidence type="ECO:0000313" key="2">
    <source>
        <dbReference type="Proteomes" id="UP000015105"/>
    </source>
</evidence>
<dbReference type="Gramene" id="AET3Gv20628700.1">
    <property type="protein sequence ID" value="AET3Gv20628700.1"/>
    <property type="gene ID" value="AET3Gv20628700"/>
</dbReference>
<reference evidence="1" key="3">
    <citation type="journal article" date="2017" name="Nature">
        <title>Genome sequence of the progenitor of the wheat D genome Aegilops tauschii.</title>
        <authorList>
            <person name="Luo M.C."/>
            <person name="Gu Y.Q."/>
            <person name="Puiu D."/>
            <person name="Wang H."/>
            <person name="Twardziok S.O."/>
            <person name="Deal K.R."/>
            <person name="Huo N."/>
            <person name="Zhu T."/>
            <person name="Wang L."/>
            <person name="Wang Y."/>
            <person name="McGuire P.E."/>
            <person name="Liu S."/>
            <person name="Long H."/>
            <person name="Ramasamy R.K."/>
            <person name="Rodriguez J.C."/>
            <person name="Van S.L."/>
            <person name="Yuan L."/>
            <person name="Wang Z."/>
            <person name="Xia Z."/>
            <person name="Xiao L."/>
            <person name="Anderson O.D."/>
            <person name="Ouyang S."/>
            <person name="Liang Y."/>
            <person name="Zimin A.V."/>
            <person name="Pertea G."/>
            <person name="Qi P."/>
            <person name="Bennetzen J.L."/>
            <person name="Dai X."/>
            <person name="Dawson M.W."/>
            <person name="Muller H.G."/>
            <person name="Kugler K."/>
            <person name="Rivarola-Duarte L."/>
            <person name="Spannagl M."/>
            <person name="Mayer K.F.X."/>
            <person name="Lu F.H."/>
            <person name="Bevan M.W."/>
            <person name="Leroy P."/>
            <person name="Li P."/>
            <person name="You F.M."/>
            <person name="Sun Q."/>
            <person name="Liu Z."/>
            <person name="Lyons E."/>
            <person name="Wicker T."/>
            <person name="Salzberg S.L."/>
            <person name="Devos K.M."/>
            <person name="Dvorak J."/>
        </authorList>
    </citation>
    <scope>NUCLEOTIDE SEQUENCE [LARGE SCALE GENOMIC DNA]</scope>
    <source>
        <strain evidence="1">cv. AL8/78</strain>
    </source>
</reference>
<proteinExistence type="predicted"/>
<keyword evidence="2" id="KW-1185">Reference proteome</keyword>
<reference evidence="2" key="2">
    <citation type="journal article" date="2017" name="Nat. Plants">
        <title>The Aegilops tauschii genome reveals multiple impacts of transposons.</title>
        <authorList>
            <person name="Zhao G."/>
            <person name="Zou C."/>
            <person name="Li K."/>
            <person name="Wang K."/>
            <person name="Li T."/>
            <person name="Gao L."/>
            <person name="Zhang X."/>
            <person name="Wang H."/>
            <person name="Yang Z."/>
            <person name="Liu X."/>
            <person name="Jiang W."/>
            <person name="Mao L."/>
            <person name="Kong X."/>
            <person name="Jiao Y."/>
            <person name="Jia J."/>
        </authorList>
    </citation>
    <scope>NUCLEOTIDE SEQUENCE [LARGE SCALE GENOMIC DNA]</scope>
    <source>
        <strain evidence="2">cv. AL8/78</strain>
    </source>
</reference>
<sequence length="111" mass="12751">MQYWSIEGAQEVLGDKVCVDRLNSRTLERGHTKTFACWVWVWDMSFIPTRHTYWKLPRGAGRVEEMVGFSPPDRRVAPPPGATRFDLLIHVDLIEDWSPRSPRSSHSAQSG</sequence>
<dbReference type="PANTHER" id="PTHR33087">
    <property type="entry name" value="OS07G0539200 PROTEIN"/>
    <property type="match status" value="1"/>
</dbReference>
<protein>
    <submittedName>
        <fullName evidence="1">Uncharacterized protein</fullName>
    </submittedName>
</protein>
<name>A0A453FBA6_AEGTS</name>
<dbReference type="EnsemblPlants" id="AET3Gv20628700.1">
    <property type="protein sequence ID" value="AET3Gv20628700.1"/>
    <property type="gene ID" value="AET3Gv20628700"/>
</dbReference>
<reference evidence="2" key="1">
    <citation type="journal article" date="2014" name="Science">
        <title>Ancient hybridizations among the ancestral genomes of bread wheat.</title>
        <authorList>
            <consortium name="International Wheat Genome Sequencing Consortium,"/>
            <person name="Marcussen T."/>
            <person name="Sandve S.R."/>
            <person name="Heier L."/>
            <person name="Spannagl M."/>
            <person name="Pfeifer M."/>
            <person name="Jakobsen K.S."/>
            <person name="Wulff B.B."/>
            <person name="Steuernagel B."/>
            <person name="Mayer K.F."/>
            <person name="Olsen O.A."/>
        </authorList>
    </citation>
    <scope>NUCLEOTIDE SEQUENCE [LARGE SCALE GENOMIC DNA]</scope>
    <source>
        <strain evidence="2">cv. AL8/78</strain>
    </source>
</reference>
<dbReference type="InterPro" id="IPR053253">
    <property type="entry name" value="Sex_diff_modulator"/>
</dbReference>
<organism evidence="1 2">
    <name type="scientific">Aegilops tauschii subsp. strangulata</name>
    <name type="common">Goatgrass</name>
    <dbReference type="NCBI Taxonomy" id="200361"/>
    <lineage>
        <taxon>Eukaryota</taxon>
        <taxon>Viridiplantae</taxon>
        <taxon>Streptophyta</taxon>
        <taxon>Embryophyta</taxon>
        <taxon>Tracheophyta</taxon>
        <taxon>Spermatophyta</taxon>
        <taxon>Magnoliopsida</taxon>
        <taxon>Liliopsida</taxon>
        <taxon>Poales</taxon>
        <taxon>Poaceae</taxon>
        <taxon>BOP clade</taxon>
        <taxon>Pooideae</taxon>
        <taxon>Triticodae</taxon>
        <taxon>Triticeae</taxon>
        <taxon>Triticinae</taxon>
        <taxon>Aegilops</taxon>
    </lineage>
</organism>
<evidence type="ECO:0000313" key="1">
    <source>
        <dbReference type="EnsemblPlants" id="AET3Gv20628700.1"/>
    </source>
</evidence>
<accession>A0A453FBA6</accession>
<reference evidence="1" key="5">
    <citation type="journal article" date="2021" name="G3 (Bethesda)">
        <title>Aegilops tauschii genome assembly Aet v5.0 features greater sequence contiguity and improved annotation.</title>
        <authorList>
            <person name="Wang L."/>
            <person name="Zhu T."/>
            <person name="Rodriguez J.C."/>
            <person name="Deal K.R."/>
            <person name="Dubcovsky J."/>
            <person name="McGuire P.E."/>
            <person name="Lux T."/>
            <person name="Spannagl M."/>
            <person name="Mayer K.F.X."/>
            <person name="Baldrich P."/>
            <person name="Meyers B.C."/>
            <person name="Huo N."/>
            <person name="Gu Y.Q."/>
            <person name="Zhou H."/>
            <person name="Devos K.M."/>
            <person name="Bennetzen J.L."/>
            <person name="Unver T."/>
            <person name="Budak H."/>
            <person name="Gulick P.J."/>
            <person name="Galiba G."/>
            <person name="Kalapos B."/>
            <person name="Nelson D.R."/>
            <person name="Li P."/>
            <person name="You F.M."/>
            <person name="Luo M.C."/>
            <person name="Dvorak J."/>
        </authorList>
    </citation>
    <scope>NUCLEOTIDE SEQUENCE [LARGE SCALE GENOMIC DNA]</scope>
    <source>
        <strain evidence="1">cv. AL8/78</strain>
    </source>
</reference>